<gene>
    <name evidence="3" type="ORF">SA2016_0302</name>
</gene>
<proteinExistence type="predicted"/>
<dbReference type="Proteomes" id="UP000070134">
    <property type="component" value="Chromosome"/>
</dbReference>
<dbReference type="AlphaFoldDB" id="A0A126ZV93"/>
<reference evidence="3 4" key="1">
    <citation type="submission" date="2016-02" db="EMBL/GenBank/DDBJ databases">
        <title>Complete genome of Sinomonas atrocyanea KCTC 3377.</title>
        <authorList>
            <person name="Kim K.M."/>
        </authorList>
    </citation>
    <scope>NUCLEOTIDE SEQUENCE [LARGE SCALE GENOMIC DNA]</scope>
    <source>
        <strain evidence="3 4">KCTC 3377</strain>
    </source>
</reference>
<feature type="domain" description="CD-NTase-associated protein 16 NUDIX" evidence="2">
    <location>
        <begin position="66"/>
        <end position="263"/>
    </location>
</feature>
<protein>
    <recommendedName>
        <fullName evidence="2">CD-NTase-associated protein 16 NUDIX domain-containing protein</fullName>
    </recommendedName>
</protein>
<accession>A0A126ZV93</accession>
<dbReference type="Pfam" id="PF18167">
    <property type="entry name" value="Sa_NUDIX"/>
    <property type="match status" value="1"/>
</dbReference>
<dbReference type="KEGG" id="satk:SA2016_0302"/>
<feature type="transmembrane region" description="Helical" evidence="1">
    <location>
        <begin position="5"/>
        <end position="21"/>
    </location>
</feature>
<evidence type="ECO:0000256" key="1">
    <source>
        <dbReference type="SAM" id="Phobius"/>
    </source>
</evidence>
<evidence type="ECO:0000313" key="3">
    <source>
        <dbReference type="EMBL" id="AMM31003.1"/>
    </source>
</evidence>
<keyword evidence="1" id="KW-1133">Transmembrane helix</keyword>
<organism evidence="3 4">
    <name type="scientific">Sinomonas atrocyanea</name>
    <dbReference type="NCBI Taxonomy" id="37927"/>
    <lineage>
        <taxon>Bacteria</taxon>
        <taxon>Bacillati</taxon>
        <taxon>Actinomycetota</taxon>
        <taxon>Actinomycetes</taxon>
        <taxon>Micrococcales</taxon>
        <taxon>Micrococcaceae</taxon>
        <taxon>Sinomonas</taxon>
    </lineage>
</organism>
<evidence type="ECO:0000259" key="2">
    <source>
        <dbReference type="Pfam" id="PF18167"/>
    </source>
</evidence>
<evidence type="ECO:0000313" key="4">
    <source>
        <dbReference type="Proteomes" id="UP000070134"/>
    </source>
</evidence>
<name>A0A126ZV93_9MICC</name>
<dbReference type="InterPro" id="IPR040829">
    <property type="entry name" value="Cap16_NUDIX"/>
</dbReference>
<dbReference type="PATRIC" id="fig|37927.3.peg.308"/>
<sequence>MGRAVTYLVVVLVSIGFMFLSDPASGWFAVPSGLAIGFTIPLVDTLMSNARFLRIMWSSIRTWRKRVRISASYLYRIRIDNEYLLIRGQRFDQYQPVGGVYKSHPSSSGVLGEMNVLNDDLLAPDAISEGDLRVRVPGKHLLPFVRWFEEGHGREIDGWREFYEELVATGILSKELFRFVKYDHVKRLYQPMRFSPWANSQEILIADILELLPTPAQEQELRQLKSKSHPDIFWASETQIRRLGAVEGAAHQKTKIAQTAVWTIDTLN</sequence>
<dbReference type="EMBL" id="CP014518">
    <property type="protein sequence ID" value="AMM31003.1"/>
    <property type="molecule type" value="Genomic_DNA"/>
</dbReference>
<keyword evidence="1" id="KW-0812">Transmembrane</keyword>
<keyword evidence="4" id="KW-1185">Reference proteome</keyword>
<keyword evidence="1" id="KW-0472">Membrane</keyword>